<dbReference type="Proteomes" id="UP001054837">
    <property type="component" value="Unassembled WGS sequence"/>
</dbReference>
<organism evidence="1 2">
    <name type="scientific">Caerostris darwini</name>
    <dbReference type="NCBI Taxonomy" id="1538125"/>
    <lineage>
        <taxon>Eukaryota</taxon>
        <taxon>Metazoa</taxon>
        <taxon>Ecdysozoa</taxon>
        <taxon>Arthropoda</taxon>
        <taxon>Chelicerata</taxon>
        <taxon>Arachnida</taxon>
        <taxon>Araneae</taxon>
        <taxon>Araneomorphae</taxon>
        <taxon>Entelegynae</taxon>
        <taxon>Araneoidea</taxon>
        <taxon>Araneidae</taxon>
        <taxon>Caerostris</taxon>
    </lineage>
</organism>
<dbReference type="EMBL" id="BPLQ01015432">
    <property type="protein sequence ID" value="GIY88005.1"/>
    <property type="molecule type" value="Genomic_DNA"/>
</dbReference>
<gene>
    <name evidence="1" type="ORF">CDAR_516371</name>
</gene>
<keyword evidence="2" id="KW-1185">Reference proteome</keyword>
<sequence length="85" mass="9990">MYLKERTLRRWHKSLLSQESISSYTCDGSYGLKRENALRRTVETLRHSNRSSPKAFFFCEAPCCAARRRNVNSQQVKWLLPQTVP</sequence>
<comment type="caution">
    <text evidence="1">The sequence shown here is derived from an EMBL/GenBank/DDBJ whole genome shotgun (WGS) entry which is preliminary data.</text>
</comment>
<protein>
    <submittedName>
        <fullName evidence="1">Uncharacterized protein</fullName>
    </submittedName>
</protein>
<evidence type="ECO:0000313" key="1">
    <source>
        <dbReference type="EMBL" id="GIY88005.1"/>
    </source>
</evidence>
<proteinExistence type="predicted"/>
<name>A0AAV4X1Y3_9ARAC</name>
<evidence type="ECO:0000313" key="2">
    <source>
        <dbReference type="Proteomes" id="UP001054837"/>
    </source>
</evidence>
<dbReference type="AlphaFoldDB" id="A0AAV4X1Y3"/>
<reference evidence="1 2" key="1">
    <citation type="submission" date="2021-06" db="EMBL/GenBank/DDBJ databases">
        <title>Caerostris darwini draft genome.</title>
        <authorList>
            <person name="Kono N."/>
            <person name="Arakawa K."/>
        </authorList>
    </citation>
    <scope>NUCLEOTIDE SEQUENCE [LARGE SCALE GENOMIC DNA]</scope>
</reference>
<accession>A0AAV4X1Y3</accession>